<dbReference type="AlphaFoldDB" id="A0A9P6XAB7"/>
<protein>
    <submittedName>
        <fullName evidence="1">Uncharacterized protein</fullName>
    </submittedName>
</protein>
<accession>A0A9P6XAB7</accession>
<evidence type="ECO:0000313" key="2">
    <source>
        <dbReference type="Proteomes" id="UP000716291"/>
    </source>
</evidence>
<reference evidence="1" key="1">
    <citation type="journal article" date="2020" name="Microb. Genom.">
        <title>Genetic diversity of clinical and environmental Mucorales isolates obtained from an investigation of mucormycosis cases among solid organ transplant recipients.</title>
        <authorList>
            <person name="Nguyen M.H."/>
            <person name="Kaul D."/>
            <person name="Muto C."/>
            <person name="Cheng S.J."/>
            <person name="Richter R.A."/>
            <person name="Bruno V.M."/>
            <person name="Liu G."/>
            <person name="Beyhan S."/>
            <person name="Sundermann A.J."/>
            <person name="Mounaud S."/>
            <person name="Pasculle A.W."/>
            <person name="Nierman W.C."/>
            <person name="Driscoll E."/>
            <person name="Cumbie R."/>
            <person name="Clancy C.J."/>
            <person name="Dupont C.L."/>
        </authorList>
    </citation>
    <scope>NUCLEOTIDE SEQUENCE</scope>
    <source>
        <strain evidence="1">GL11</strain>
    </source>
</reference>
<gene>
    <name evidence="1" type="ORF">G6F64_005902</name>
</gene>
<sequence length="343" mass="39749">MSTTRALVSDYSILSVKLSIDGIGWNEQYQERLEKFVNIIHATTTHAYSLSKFIFLCTLQDDAMHYRRCRVGEATARRHAFIGQYIQKYLDLTSYIRLGLKYTQQSSSVEGLKMYTAYINNIGAHFGNHFRRAINTLLQIHQRKADLIRQRQEEGVNTEAISNEIYEQATLLARQFKELLFSRIVDPSSIELLFQDPIYNQALQRLTPILTSYPVRYTFEQNNIYYDAKANPCGHMMAFYHLVRLFEALTLPIFNCFLLCRTWIHGNATIDTLKSQESDVLRFRETIQIDSVGVTVLKKRQVRKHQYIGLQNIFVEPEPYITDLNAQQHGEITGRCVTIDPGS</sequence>
<evidence type="ECO:0000313" key="1">
    <source>
        <dbReference type="EMBL" id="KAG1308633.1"/>
    </source>
</evidence>
<keyword evidence="2" id="KW-1185">Reference proteome</keyword>
<comment type="caution">
    <text evidence="1">The sequence shown here is derived from an EMBL/GenBank/DDBJ whole genome shotgun (WGS) entry which is preliminary data.</text>
</comment>
<dbReference type="Proteomes" id="UP000716291">
    <property type="component" value="Unassembled WGS sequence"/>
</dbReference>
<dbReference type="EMBL" id="JAANQT010000752">
    <property type="protein sequence ID" value="KAG1308633.1"/>
    <property type="molecule type" value="Genomic_DNA"/>
</dbReference>
<proteinExistence type="predicted"/>
<name>A0A9P6XAB7_RHIOR</name>
<organism evidence="1 2">
    <name type="scientific">Rhizopus oryzae</name>
    <name type="common">Mucormycosis agent</name>
    <name type="synonym">Rhizopus arrhizus var. delemar</name>
    <dbReference type="NCBI Taxonomy" id="64495"/>
    <lineage>
        <taxon>Eukaryota</taxon>
        <taxon>Fungi</taxon>
        <taxon>Fungi incertae sedis</taxon>
        <taxon>Mucoromycota</taxon>
        <taxon>Mucoromycotina</taxon>
        <taxon>Mucoromycetes</taxon>
        <taxon>Mucorales</taxon>
        <taxon>Mucorineae</taxon>
        <taxon>Rhizopodaceae</taxon>
        <taxon>Rhizopus</taxon>
    </lineage>
</organism>